<sequence length="106" mass="11128">MRRDQRWVSSRKARYEATAVSPVAAAADQFIGRYGSGTTAGWVLKSLVIAGTACLQPRTMALGCMGCMVLLGDLAACCRSSIRPSWSSSWTAADCCCAASWAGVTG</sequence>
<evidence type="ECO:0000313" key="2">
    <source>
        <dbReference type="Proteomes" id="UP000006461"/>
    </source>
</evidence>
<reference evidence="1 2" key="1">
    <citation type="journal article" date="2012" name="J. Bacteriol.">
        <title>Genome Sequence of Radiation-Resistant Modestobacter marinus Strain BC501, a Representative Actinobacterium That Thrives on Calcareous Stone Surfaces.</title>
        <authorList>
            <person name="Normand P."/>
            <person name="Gury J."/>
            <person name="Pujic P."/>
            <person name="Chouaia B."/>
            <person name="Crotti E."/>
            <person name="Brusetti L."/>
            <person name="Daffonchio D."/>
            <person name="Vacherie B."/>
            <person name="Barbe V."/>
            <person name="Medigue C."/>
            <person name="Calteau A."/>
            <person name="Ghodhbane-Gtari F."/>
            <person name="Essoussi I."/>
            <person name="Nouioui I."/>
            <person name="Abbassi-Ghozzi I."/>
            <person name="Gtari M."/>
        </authorList>
    </citation>
    <scope>NUCLEOTIDE SEQUENCE [LARGE SCALE GENOMIC DNA]</scope>
    <source>
        <strain evidence="2">BC 501</strain>
    </source>
</reference>
<proteinExistence type="predicted"/>
<dbReference type="AlphaFoldDB" id="I4F3C3"/>
<accession>I4F3C3</accession>
<organism evidence="1 2">
    <name type="scientific">Modestobacter italicus (strain DSM 44449 / CECT 9708 / BC 501)</name>
    <dbReference type="NCBI Taxonomy" id="2732864"/>
    <lineage>
        <taxon>Bacteria</taxon>
        <taxon>Bacillati</taxon>
        <taxon>Actinomycetota</taxon>
        <taxon>Actinomycetes</taxon>
        <taxon>Geodermatophilales</taxon>
        <taxon>Geodermatophilaceae</taxon>
        <taxon>Modestobacter</taxon>
    </lineage>
</organism>
<keyword evidence="2" id="KW-1185">Reference proteome</keyword>
<dbReference type="STRING" id="477641.MODMU_4755"/>
<name>I4F3C3_MODI5</name>
<dbReference type="EMBL" id="FO203431">
    <property type="protein sequence ID" value="CCH90136.1"/>
    <property type="molecule type" value="Genomic_DNA"/>
</dbReference>
<dbReference type="HOGENOM" id="CLU_2220169_0_0_11"/>
<evidence type="ECO:0000313" key="1">
    <source>
        <dbReference type="EMBL" id="CCH90136.1"/>
    </source>
</evidence>
<gene>
    <name evidence="1" type="ordered locus">MODMU_4755</name>
</gene>
<dbReference type="Proteomes" id="UP000006461">
    <property type="component" value="Chromosome"/>
</dbReference>
<dbReference type="KEGG" id="mmar:MODMU_4755"/>
<protein>
    <submittedName>
        <fullName evidence="1">Uncharacterized protein</fullName>
    </submittedName>
</protein>